<dbReference type="AlphaFoldDB" id="A0AA43GQJ2"/>
<keyword evidence="1" id="KW-0812">Transmembrane</keyword>
<proteinExistence type="predicted"/>
<evidence type="ECO:0000256" key="1">
    <source>
        <dbReference type="SAM" id="Phobius"/>
    </source>
</evidence>
<feature type="transmembrane region" description="Helical" evidence="1">
    <location>
        <begin position="191"/>
        <end position="215"/>
    </location>
</feature>
<feature type="transmembrane region" description="Helical" evidence="1">
    <location>
        <begin position="123"/>
        <end position="148"/>
    </location>
</feature>
<sequence>MQTGKFLIPRPQQPKFCLQFTSMSILGWVVGGISSIGLERSLLGGLAPVDSWPWVKVLANILFAVVFATDQALVLRQYIAGRLWMLATSIGWLIAYSVGTAWVKYISSVASSSDQGLSSELALMWGLLSTILYILSGAWLGLCQWLVLRRYAKQVWWWNFLPSVCLLLISFFLWLLSLIENLIPNVHRIAVLYWGGQGLTAVVLGVIPAIGLCTLKKKSHSGSKGSSSLFLTK</sequence>
<dbReference type="EMBL" id="JANQDH010000033">
    <property type="protein sequence ID" value="MDH6059782.1"/>
    <property type="molecule type" value="Genomic_DNA"/>
</dbReference>
<feature type="transmembrane region" description="Helical" evidence="1">
    <location>
        <begin position="83"/>
        <end position="103"/>
    </location>
</feature>
<keyword evidence="1" id="KW-0472">Membrane</keyword>
<reference evidence="2 3" key="1">
    <citation type="journal article" date="2023" name="J. Phycol.">
        <title>Chrysosporum ovalisporum is synonymous with the true-branching cyanobacterium Umezakia natans (Nostocales/Aphanizomenonaceae).</title>
        <authorList>
            <person name="McGregor G.B."/>
            <person name="Sendall B.C."/>
            <person name="Niiyama Y."/>
            <person name="Tuji A."/>
            <person name="Willis A."/>
        </authorList>
    </citation>
    <scope>NUCLEOTIDE SEQUENCE [LARGE SCALE GENOMIC DNA]</scope>
    <source>
        <strain evidence="2 3">ANA360D</strain>
    </source>
</reference>
<dbReference type="Proteomes" id="UP001159387">
    <property type="component" value="Unassembled WGS sequence"/>
</dbReference>
<feature type="transmembrane region" description="Helical" evidence="1">
    <location>
        <begin position="57"/>
        <end position="76"/>
    </location>
</feature>
<name>A0AA43GQJ2_9CYAN</name>
<protein>
    <submittedName>
        <fullName evidence="2">Uncharacterized protein</fullName>
    </submittedName>
</protein>
<accession>A0AA43GQJ2</accession>
<evidence type="ECO:0000313" key="2">
    <source>
        <dbReference type="EMBL" id="MDH6059782.1"/>
    </source>
</evidence>
<feature type="transmembrane region" description="Helical" evidence="1">
    <location>
        <begin position="155"/>
        <end position="179"/>
    </location>
</feature>
<gene>
    <name evidence="2" type="ORF">NWP17_04910</name>
</gene>
<feature type="transmembrane region" description="Helical" evidence="1">
    <location>
        <begin position="16"/>
        <end position="37"/>
    </location>
</feature>
<evidence type="ECO:0000313" key="3">
    <source>
        <dbReference type="Proteomes" id="UP001159387"/>
    </source>
</evidence>
<keyword evidence="3" id="KW-1185">Reference proteome</keyword>
<comment type="caution">
    <text evidence="2">The sequence shown here is derived from an EMBL/GenBank/DDBJ whole genome shotgun (WGS) entry which is preliminary data.</text>
</comment>
<dbReference type="RefSeq" id="WP_280653792.1">
    <property type="nucleotide sequence ID" value="NZ_JANQDH010000033.1"/>
</dbReference>
<keyword evidence="1" id="KW-1133">Transmembrane helix</keyword>
<organism evidence="2 3">
    <name type="scientific">Chrysosporum bergii ANA360D</name>
    <dbReference type="NCBI Taxonomy" id="617107"/>
    <lineage>
        <taxon>Bacteria</taxon>
        <taxon>Bacillati</taxon>
        <taxon>Cyanobacteriota</taxon>
        <taxon>Cyanophyceae</taxon>
        <taxon>Nostocales</taxon>
        <taxon>Nodulariaceae</taxon>
        <taxon>Chrysosporum</taxon>
    </lineage>
</organism>